<accession>A0A5M3MFX5</accession>
<reference evidence="3" key="1">
    <citation type="journal article" date="2012" name="Science">
        <title>The Paleozoic origin of enzymatic lignin decomposition reconstructed from 31 fungal genomes.</title>
        <authorList>
            <person name="Floudas D."/>
            <person name="Binder M."/>
            <person name="Riley R."/>
            <person name="Barry K."/>
            <person name="Blanchette R.A."/>
            <person name="Henrissat B."/>
            <person name="Martinez A.T."/>
            <person name="Otillar R."/>
            <person name="Spatafora J.W."/>
            <person name="Yadav J.S."/>
            <person name="Aerts A."/>
            <person name="Benoit I."/>
            <person name="Boyd A."/>
            <person name="Carlson A."/>
            <person name="Copeland A."/>
            <person name="Coutinho P.M."/>
            <person name="de Vries R.P."/>
            <person name="Ferreira P."/>
            <person name="Findley K."/>
            <person name="Foster B."/>
            <person name="Gaskell J."/>
            <person name="Glotzer D."/>
            <person name="Gorecki P."/>
            <person name="Heitman J."/>
            <person name="Hesse C."/>
            <person name="Hori C."/>
            <person name="Igarashi K."/>
            <person name="Jurgens J.A."/>
            <person name="Kallen N."/>
            <person name="Kersten P."/>
            <person name="Kohler A."/>
            <person name="Kuees U."/>
            <person name="Kumar T.K.A."/>
            <person name="Kuo A."/>
            <person name="LaButti K."/>
            <person name="Larrondo L.F."/>
            <person name="Lindquist E."/>
            <person name="Ling A."/>
            <person name="Lombard V."/>
            <person name="Lucas S."/>
            <person name="Lundell T."/>
            <person name="Martin R."/>
            <person name="McLaughlin D.J."/>
            <person name="Morgenstern I."/>
            <person name="Morin E."/>
            <person name="Murat C."/>
            <person name="Nagy L.G."/>
            <person name="Nolan M."/>
            <person name="Ohm R.A."/>
            <person name="Patyshakuliyeva A."/>
            <person name="Rokas A."/>
            <person name="Ruiz-Duenas F.J."/>
            <person name="Sabat G."/>
            <person name="Salamov A."/>
            <person name="Samejima M."/>
            <person name="Schmutz J."/>
            <person name="Slot J.C."/>
            <person name="St John F."/>
            <person name="Stenlid J."/>
            <person name="Sun H."/>
            <person name="Sun S."/>
            <person name="Syed K."/>
            <person name="Tsang A."/>
            <person name="Wiebenga A."/>
            <person name="Young D."/>
            <person name="Pisabarro A."/>
            <person name="Eastwood D.C."/>
            <person name="Martin F."/>
            <person name="Cullen D."/>
            <person name="Grigoriev I.V."/>
            <person name="Hibbett D.S."/>
        </authorList>
    </citation>
    <scope>NUCLEOTIDE SEQUENCE [LARGE SCALE GENOMIC DNA]</scope>
    <source>
        <strain evidence="3">RWD-64-598 SS2</strain>
    </source>
</reference>
<dbReference type="RefSeq" id="XP_007771232.1">
    <property type="nucleotide sequence ID" value="XM_007773042.1"/>
</dbReference>
<keyword evidence="3" id="KW-1185">Reference proteome</keyword>
<evidence type="ECO:0000313" key="3">
    <source>
        <dbReference type="Proteomes" id="UP000053558"/>
    </source>
</evidence>
<gene>
    <name evidence="2" type="ORF">CONPUDRAFT_83675</name>
</gene>
<dbReference type="EMBL" id="JH711582">
    <property type="protein sequence ID" value="EIW78148.1"/>
    <property type="molecule type" value="Genomic_DNA"/>
</dbReference>
<evidence type="ECO:0000256" key="1">
    <source>
        <dbReference type="SAM" id="MobiDB-lite"/>
    </source>
</evidence>
<organism evidence="2 3">
    <name type="scientific">Coniophora puteana (strain RWD-64-598)</name>
    <name type="common">Brown rot fungus</name>
    <dbReference type="NCBI Taxonomy" id="741705"/>
    <lineage>
        <taxon>Eukaryota</taxon>
        <taxon>Fungi</taxon>
        <taxon>Dikarya</taxon>
        <taxon>Basidiomycota</taxon>
        <taxon>Agaricomycotina</taxon>
        <taxon>Agaricomycetes</taxon>
        <taxon>Agaricomycetidae</taxon>
        <taxon>Boletales</taxon>
        <taxon>Coniophorineae</taxon>
        <taxon>Coniophoraceae</taxon>
        <taxon>Coniophora</taxon>
    </lineage>
</organism>
<name>A0A5M3MFX5_CONPW</name>
<comment type="caution">
    <text evidence="2">The sequence shown here is derived from an EMBL/GenBank/DDBJ whole genome shotgun (WGS) entry which is preliminary data.</text>
</comment>
<protein>
    <submittedName>
        <fullName evidence="2">Uncharacterized protein</fullName>
    </submittedName>
</protein>
<sequence>MYLHAEGDPDQFVKARKHGSYERTAKIDGGREHVASSGDEREDLGYCTYGPESAAERLQEETHKNTNAKLGYASRTTYSLRDS</sequence>
<dbReference type="GeneID" id="19210634"/>
<proteinExistence type="predicted"/>
<dbReference type="KEGG" id="cput:CONPUDRAFT_83675"/>
<dbReference type="Proteomes" id="UP000053558">
    <property type="component" value="Unassembled WGS sequence"/>
</dbReference>
<dbReference type="AlphaFoldDB" id="A0A5M3MFX5"/>
<feature type="compositionally biased region" description="Polar residues" evidence="1">
    <location>
        <begin position="74"/>
        <end position="83"/>
    </location>
</feature>
<evidence type="ECO:0000313" key="2">
    <source>
        <dbReference type="EMBL" id="EIW78148.1"/>
    </source>
</evidence>
<feature type="region of interest" description="Disordered" evidence="1">
    <location>
        <begin position="56"/>
        <end position="83"/>
    </location>
</feature>